<evidence type="ECO:0000313" key="1">
    <source>
        <dbReference type="EMBL" id="GEU81823.1"/>
    </source>
</evidence>
<organism evidence="1">
    <name type="scientific">Tanacetum cinerariifolium</name>
    <name type="common">Dalmatian daisy</name>
    <name type="synonym">Chrysanthemum cinerariifolium</name>
    <dbReference type="NCBI Taxonomy" id="118510"/>
    <lineage>
        <taxon>Eukaryota</taxon>
        <taxon>Viridiplantae</taxon>
        <taxon>Streptophyta</taxon>
        <taxon>Embryophyta</taxon>
        <taxon>Tracheophyta</taxon>
        <taxon>Spermatophyta</taxon>
        <taxon>Magnoliopsida</taxon>
        <taxon>eudicotyledons</taxon>
        <taxon>Gunneridae</taxon>
        <taxon>Pentapetalae</taxon>
        <taxon>asterids</taxon>
        <taxon>campanulids</taxon>
        <taxon>Asterales</taxon>
        <taxon>Asteraceae</taxon>
        <taxon>Asteroideae</taxon>
        <taxon>Anthemideae</taxon>
        <taxon>Anthemidinae</taxon>
        <taxon>Tanacetum</taxon>
    </lineage>
</organism>
<reference evidence="1" key="1">
    <citation type="journal article" date="2019" name="Sci. Rep.">
        <title>Draft genome of Tanacetum cinerariifolium, the natural source of mosquito coil.</title>
        <authorList>
            <person name="Yamashiro T."/>
            <person name="Shiraishi A."/>
            <person name="Satake H."/>
            <person name="Nakayama K."/>
        </authorList>
    </citation>
    <scope>NUCLEOTIDE SEQUENCE</scope>
</reference>
<dbReference type="AlphaFoldDB" id="A0A6L2N6L3"/>
<proteinExistence type="predicted"/>
<protein>
    <submittedName>
        <fullName evidence="1">Uncharacterized protein</fullName>
    </submittedName>
</protein>
<gene>
    <name evidence="1" type="ORF">Tci_053801</name>
</gene>
<comment type="caution">
    <text evidence="1">The sequence shown here is derived from an EMBL/GenBank/DDBJ whole genome shotgun (WGS) entry which is preliminary data.</text>
</comment>
<dbReference type="EMBL" id="BKCJ010008361">
    <property type="protein sequence ID" value="GEU81823.1"/>
    <property type="molecule type" value="Genomic_DNA"/>
</dbReference>
<accession>A0A6L2N6L3</accession>
<sequence length="152" mass="17121">MHHVLSRLGLTFYYRRERRRSSRNRGPGYAVPLQVVIPFRSSFGLVFVLPGRLPEPKDEAAEESEVDEPELGKLELDKLVPDKLEVGFDLAFSAAIFVSKEEVIELDDSLRWVEVSQSLCSIDGITMSQSQTVIEGINLCNGQHVMVKTMIN</sequence>
<name>A0A6L2N6L3_TANCI</name>